<evidence type="ECO:0000256" key="1">
    <source>
        <dbReference type="SAM" id="MobiDB-lite"/>
    </source>
</evidence>
<dbReference type="Proteomes" id="UP001374584">
    <property type="component" value="Unassembled WGS sequence"/>
</dbReference>
<reference evidence="2 3" key="1">
    <citation type="submission" date="2024-01" db="EMBL/GenBank/DDBJ databases">
        <title>The genomes of 5 underutilized Papilionoideae crops provide insights into root nodulation and disease resistanc.</title>
        <authorList>
            <person name="Jiang F."/>
        </authorList>
    </citation>
    <scope>NUCLEOTIDE SEQUENCE [LARGE SCALE GENOMIC DNA]</scope>
    <source>
        <strain evidence="2">JINMINGXINNONG_FW02</strain>
        <tissue evidence="2">Leaves</tissue>
    </source>
</reference>
<protein>
    <submittedName>
        <fullName evidence="2">Uncharacterized protein</fullName>
    </submittedName>
</protein>
<name>A0AAN9QJQ2_PHACN</name>
<proteinExistence type="predicted"/>
<keyword evidence="3" id="KW-1185">Reference proteome</keyword>
<dbReference type="AlphaFoldDB" id="A0AAN9QJQ2"/>
<gene>
    <name evidence="2" type="ORF">VNO80_30684</name>
</gene>
<organism evidence="2 3">
    <name type="scientific">Phaseolus coccineus</name>
    <name type="common">Scarlet runner bean</name>
    <name type="synonym">Phaseolus multiflorus</name>
    <dbReference type="NCBI Taxonomy" id="3886"/>
    <lineage>
        <taxon>Eukaryota</taxon>
        <taxon>Viridiplantae</taxon>
        <taxon>Streptophyta</taxon>
        <taxon>Embryophyta</taxon>
        <taxon>Tracheophyta</taxon>
        <taxon>Spermatophyta</taxon>
        <taxon>Magnoliopsida</taxon>
        <taxon>eudicotyledons</taxon>
        <taxon>Gunneridae</taxon>
        <taxon>Pentapetalae</taxon>
        <taxon>rosids</taxon>
        <taxon>fabids</taxon>
        <taxon>Fabales</taxon>
        <taxon>Fabaceae</taxon>
        <taxon>Papilionoideae</taxon>
        <taxon>50 kb inversion clade</taxon>
        <taxon>NPAAA clade</taxon>
        <taxon>indigoferoid/millettioid clade</taxon>
        <taxon>Phaseoleae</taxon>
        <taxon>Phaseolus</taxon>
    </lineage>
</organism>
<accession>A0AAN9QJQ2</accession>
<feature type="compositionally biased region" description="Basic and acidic residues" evidence="1">
    <location>
        <begin position="43"/>
        <end position="60"/>
    </location>
</feature>
<feature type="region of interest" description="Disordered" evidence="1">
    <location>
        <begin position="43"/>
        <end position="87"/>
    </location>
</feature>
<dbReference type="EMBL" id="JAYMYR010000011">
    <property type="protein sequence ID" value="KAK7333903.1"/>
    <property type="molecule type" value="Genomic_DNA"/>
</dbReference>
<comment type="caution">
    <text evidence="2">The sequence shown here is derived from an EMBL/GenBank/DDBJ whole genome shotgun (WGS) entry which is preliminary data.</text>
</comment>
<evidence type="ECO:0000313" key="3">
    <source>
        <dbReference type="Proteomes" id="UP001374584"/>
    </source>
</evidence>
<sequence length="87" mass="9903">MGRDDWVDWGATMEQDARLSSGVVVWGSEARQWCKRKVKQRCESAKGQRRNELSDKETRGYEAQPLEHTTAPGGEEPTSRCQTFPSM</sequence>
<evidence type="ECO:0000313" key="2">
    <source>
        <dbReference type="EMBL" id="KAK7333903.1"/>
    </source>
</evidence>